<gene>
    <name evidence="3" type="ORF">AN218_32945</name>
</gene>
<name>A0A1E7KGI9_9ACTN</name>
<proteinExistence type="inferred from homology"/>
<keyword evidence="4" id="KW-1185">Reference proteome</keyword>
<protein>
    <submittedName>
        <fullName evidence="3">Cytochrome</fullName>
    </submittedName>
</protein>
<evidence type="ECO:0000313" key="4">
    <source>
        <dbReference type="Proteomes" id="UP000176005"/>
    </source>
</evidence>
<dbReference type="Proteomes" id="UP000176005">
    <property type="component" value="Unassembled WGS sequence"/>
</dbReference>
<dbReference type="RefSeq" id="WP_070020699.1">
    <property type="nucleotide sequence ID" value="NZ_LJGW01000717.1"/>
</dbReference>
<dbReference type="GO" id="GO:0004497">
    <property type="term" value="F:monooxygenase activity"/>
    <property type="evidence" value="ECO:0007669"/>
    <property type="project" value="InterPro"/>
</dbReference>
<evidence type="ECO:0000256" key="1">
    <source>
        <dbReference type="ARBA" id="ARBA00010617"/>
    </source>
</evidence>
<dbReference type="SUPFAM" id="SSF48264">
    <property type="entry name" value="Cytochrome P450"/>
    <property type="match status" value="1"/>
</dbReference>
<dbReference type="PRINTS" id="PR00359">
    <property type="entry name" value="BP450"/>
</dbReference>
<dbReference type="GO" id="GO:0016705">
    <property type="term" value="F:oxidoreductase activity, acting on paired donors, with incorporation or reduction of molecular oxygen"/>
    <property type="evidence" value="ECO:0007669"/>
    <property type="project" value="InterPro"/>
</dbReference>
<dbReference type="Gene3D" id="1.10.630.10">
    <property type="entry name" value="Cytochrome P450"/>
    <property type="match status" value="1"/>
</dbReference>
<dbReference type="GO" id="GO:0005506">
    <property type="term" value="F:iron ion binding"/>
    <property type="evidence" value="ECO:0007669"/>
    <property type="project" value="InterPro"/>
</dbReference>
<dbReference type="AlphaFoldDB" id="A0A1E7KGI9"/>
<dbReference type="InterPro" id="IPR036396">
    <property type="entry name" value="Cyt_P450_sf"/>
</dbReference>
<dbReference type="GO" id="GO:0020037">
    <property type="term" value="F:heme binding"/>
    <property type="evidence" value="ECO:0007669"/>
    <property type="project" value="InterPro"/>
</dbReference>
<dbReference type="EMBL" id="LJGW01000717">
    <property type="protein sequence ID" value="OEV03050.1"/>
    <property type="molecule type" value="Genomic_DNA"/>
</dbReference>
<accession>A0A1E7KGI9</accession>
<organism evidence="3 4">
    <name type="scientific">Streptomyces nanshensis</name>
    <dbReference type="NCBI Taxonomy" id="518642"/>
    <lineage>
        <taxon>Bacteria</taxon>
        <taxon>Bacillati</taxon>
        <taxon>Actinomycetota</taxon>
        <taxon>Actinomycetes</taxon>
        <taxon>Kitasatosporales</taxon>
        <taxon>Streptomycetaceae</taxon>
        <taxon>Streptomyces</taxon>
    </lineage>
</organism>
<evidence type="ECO:0000313" key="3">
    <source>
        <dbReference type="EMBL" id="OEV03050.1"/>
    </source>
</evidence>
<dbReference type="InterPro" id="IPR002397">
    <property type="entry name" value="Cyt_P450_B"/>
</dbReference>
<dbReference type="PATRIC" id="fig|518642.10.peg.323"/>
<comment type="similarity">
    <text evidence="1">Belongs to the cytochrome P450 family.</text>
</comment>
<dbReference type="PANTHER" id="PTHR46696:SF1">
    <property type="entry name" value="CYTOCHROME P450 YJIB-RELATED"/>
    <property type="match status" value="1"/>
</dbReference>
<sequence length="426" mass="45769">MDGPVPAARRAVARLYGPEFAADPEAVYERLRRYGTLAPVEISPDVPALLVTDYRAALDLLHDEGTWSKDPRGWQETLPAGSPVLPMLGWRPNVMFNDGDVHARYRRVITDGFERIAPHELRATVVSIADALIADFGADHEADLMGQFARVLPLRLFNRLFGLPDSHSDRLISAIAGMLEGDPAQASAANAEFEGYVAELISSKRRARGRDLTSWFMDHPAELSEEEITHQIVLTMAAGHEPTANLIGNALARMLTDDRYYGTLSGGALTPRDAIQDVLLNDPPVANYAAHFPKRDVDFHGTRIAAGTLVMVSLAAAGAQHGRTEAPGAGAASGSGGGAHLAWSAGAHTCPVPRSALLIATTAIERLTAWLSDIELAVPRGELAHRLGPFYRALTRLPVRFTPIRPDQAGATPWDSSAAPHPAPPA</sequence>
<feature type="region of interest" description="Disordered" evidence="2">
    <location>
        <begin position="405"/>
        <end position="426"/>
    </location>
</feature>
<dbReference type="PANTHER" id="PTHR46696">
    <property type="entry name" value="P450, PUTATIVE (EUROFUNG)-RELATED"/>
    <property type="match status" value="1"/>
</dbReference>
<reference evidence="3 4" key="1">
    <citation type="journal article" date="2016" name="Front. Microbiol.">
        <title>Comparative Genomics Analysis of Streptomyces Species Reveals Their Adaptation to the Marine Environment and Their Diversity at the Genomic Level.</title>
        <authorList>
            <person name="Tian X."/>
            <person name="Zhang Z."/>
            <person name="Yang T."/>
            <person name="Chen M."/>
            <person name="Li J."/>
            <person name="Chen F."/>
            <person name="Yang J."/>
            <person name="Li W."/>
            <person name="Zhang B."/>
            <person name="Zhang Z."/>
            <person name="Wu J."/>
            <person name="Zhang C."/>
            <person name="Long L."/>
            <person name="Xiao J."/>
        </authorList>
    </citation>
    <scope>NUCLEOTIDE SEQUENCE [LARGE SCALE GENOMIC DNA]</scope>
    <source>
        <strain evidence="3 4">SCSIO 10429</strain>
    </source>
</reference>
<evidence type="ECO:0000256" key="2">
    <source>
        <dbReference type="SAM" id="MobiDB-lite"/>
    </source>
</evidence>
<comment type="caution">
    <text evidence="3">The sequence shown here is derived from an EMBL/GenBank/DDBJ whole genome shotgun (WGS) entry which is preliminary data.</text>
</comment>